<accession>A0A9D1UGI2</accession>
<organism evidence="3 4">
    <name type="scientific">Candidatus Onthomorpha intestinigallinarum</name>
    <dbReference type="NCBI Taxonomy" id="2840880"/>
    <lineage>
        <taxon>Bacteria</taxon>
        <taxon>Pseudomonadati</taxon>
        <taxon>Bacteroidota</taxon>
        <taxon>Bacteroidia</taxon>
        <taxon>Bacteroidales</taxon>
        <taxon>Candidatus Onthomorpha</taxon>
    </lineage>
</organism>
<dbReference type="Gene3D" id="3.40.50.150">
    <property type="entry name" value="Vaccinia Virus protein VP39"/>
    <property type="match status" value="1"/>
</dbReference>
<protein>
    <submittedName>
        <fullName evidence="3">RsmD family RNA methyltransferase</fullName>
    </submittedName>
</protein>
<proteinExistence type="predicted"/>
<keyword evidence="1 3" id="KW-0489">Methyltransferase</keyword>
<reference evidence="3" key="1">
    <citation type="journal article" date="2021" name="PeerJ">
        <title>Extensive microbial diversity within the chicken gut microbiome revealed by metagenomics and culture.</title>
        <authorList>
            <person name="Gilroy R."/>
            <person name="Ravi A."/>
            <person name="Getino M."/>
            <person name="Pursley I."/>
            <person name="Horton D.L."/>
            <person name="Alikhan N.F."/>
            <person name="Baker D."/>
            <person name="Gharbi K."/>
            <person name="Hall N."/>
            <person name="Watson M."/>
            <person name="Adriaenssens E.M."/>
            <person name="Foster-Nyarko E."/>
            <person name="Jarju S."/>
            <person name="Secka A."/>
            <person name="Antonio M."/>
            <person name="Oren A."/>
            <person name="Chaudhuri R.R."/>
            <person name="La Ragione R."/>
            <person name="Hildebrand F."/>
            <person name="Pallen M.J."/>
        </authorList>
    </citation>
    <scope>NUCLEOTIDE SEQUENCE</scope>
    <source>
        <strain evidence="3">Gambia16-930</strain>
    </source>
</reference>
<sequence length="181" mass="20895">MRIISGDLKGRRLHPPINLEVRPTTDFARESLFNILRGRIDFEQVSVLDLFSGTGAVSLEFISRGAKHVTSVDANPRCIDFLKRTCAEFGVDNVFALRNDVFNFLGRSHQKFDVVFADPPYDLKQFDIIPDLVLERFVVEGGLFVLEHSKERDFRQNPCFTEHRRYGKVNFSFFYKNTVSI</sequence>
<dbReference type="InterPro" id="IPR029063">
    <property type="entry name" value="SAM-dependent_MTases_sf"/>
</dbReference>
<keyword evidence="2" id="KW-0808">Transferase</keyword>
<dbReference type="Pfam" id="PF03602">
    <property type="entry name" value="Cons_hypoth95"/>
    <property type="match status" value="1"/>
</dbReference>
<evidence type="ECO:0000313" key="3">
    <source>
        <dbReference type="EMBL" id="HIW86967.1"/>
    </source>
</evidence>
<dbReference type="PANTHER" id="PTHR43542:SF1">
    <property type="entry name" value="METHYLTRANSFERASE"/>
    <property type="match status" value="1"/>
</dbReference>
<evidence type="ECO:0000256" key="1">
    <source>
        <dbReference type="ARBA" id="ARBA00022603"/>
    </source>
</evidence>
<dbReference type="InterPro" id="IPR004398">
    <property type="entry name" value="RNA_MeTrfase_RsmD"/>
</dbReference>
<evidence type="ECO:0000256" key="2">
    <source>
        <dbReference type="ARBA" id="ARBA00022679"/>
    </source>
</evidence>
<dbReference type="EMBL" id="DXGG01000059">
    <property type="protein sequence ID" value="HIW86967.1"/>
    <property type="molecule type" value="Genomic_DNA"/>
</dbReference>
<reference evidence="3" key="2">
    <citation type="submission" date="2021-04" db="EMBL/GenBank/DDBJ databases">
        <authorList>
            <person name="Gilroy R."/>
        </authorList>
    </citation>
    <scope>NUCLEOTIDE SEQUENCE</scope>
    <source>
        <strain evidence="3">Gambia16-930</strain>
    </source>
</reference>
<dbReference type="AlphaFoldDB" id="A0A9D1UGI2"/>
<dbReference type="Proteomes" id="UP000824267">
    <property type="component" value="Unassembled WGS sequence"/>
</dbReference>
<dbReference type="GO" id="GO:0031167">
    <property type="term" value="P:rRNA methylation"/>
    <property type="evidence" value="ECO:0007669"/>
    <property type="project" value="InterPro"/>
</dbReference>
<name>A0A9D1UGI2_9BACT</name>
<dbReference type="GO" id="GO:0008168">
    <property type="term" value="F:methyltransferase activity"/>
    <property type="evidence" value="ECO:0007669"/>
    <property type="project" value="UniProtKB-KW"/>
</dbReference>
<evidence type="ECO:0000313" key="4">
    <source>
        <dbReference type="Proteomes" id="UP000824267"/>
    </source>
</evidence>
<dbReference type="PIRSF" id="PIRSF004553">
    <property type="entry name" value="CHP00095"/>
    <property type="match status" value="1"/>
</dbReference>
<dbReference type="PROSITE" id="PS00092">
    <property type="entry name" value="N6_MTASE"/>
    <property type="match status" value="1"/>
</dbReference>
<dbReference type="GO" id="GO:0003676">
    <property type="term" value="F:nucleic acid binding"/>
    <property type="evidence" value="ECO:0007669"/>
    <property type="project" value="InterPro"/>
</dbReference>
<gene>
    <name evidence="3" type="ORF">IAC47_01655</name>
</gene>
<dbReference type="InterPro" id="IPR002052">
    <property type="entry name" value="DNA_methylase_N6_adenine_CS"/>
</dbReference>
<dbReference type="CDD" id="cd02440">
    <property type="entry name" value="AdoMet_MTases"/>
    <property type="match status" value="1"/>
</dbReference>
<comment type="caution">
    <text evidence="3">The sequence shown here is derived from an EMBL/GenBank/DDBJ whole genome shotgun (WGS) entry which is preliminary data.</text>
</comment>
<dbReference type="SUPFAM" id="SSF53335">
    <property type="entry name" value="S-adenosyl-L-methionine-dependent methyltransferases"/>
    <property type="match status" value="1"/>
</dbReference>
<dbReference type="PANTHER" id="PTHR43542">
    <property type="entry name" value="METHYLTRANSFERASE"/>
    <property type="match status" value="1"/>
</dbReference>